<dbReference type="GO" id="GO:0009055">
    <property type="term" value="F:electron transfer activity"/>
    <property type="evidence" value="ECO:0007669"/>
    <property type="project" value="InterPro"/>
</dbReference>
<proteinExistence type="predicted"/>
<dbReference type="RefSeq" id="WP_201773111.1">
    <property type="nucleotide sequence ID" value="NZ_CP007128.1"/>
</dbReference>
<dbReference type="SUPFAM" id="SSF46626">
    <property type="entry name" value="Cytochrome c"/>
    <property type="match status" value="2"/>
</dbReference>
<keyword evidence="5" id="KW-0812">Transmembrane</keyword>
<dbReference type="AlphaFoldDB" id="W0RCQ1"/>
<dbReference type="PANTHER" id="PTHR35008:SF8">
    <property type="entry name" value="ALCOHOL DEHYDROGENASE CYTOCHROME C SUBUNIT"/>
    <property type="match status" value="1"/>
</dbReference>
<dbReference type="GO" id="GO:0020037">
    <property type="term" value="F:heme binding"/>
    <property type="evidence" value="ECO:0007669"/>
    <property type="project" value="InterPro"/>
</dbReference>
<dbReference type="STRING" id="861299.J421_1352"/>
<dbReference type="PROSITE" id="PS51007">
    <property type="entry name" value="CYTC"/>
    <property type="match status" value="2"/>
</dbReference>
<evidence type="ECO:0000259" key="6">
    <source>
        <dbReference type="PROSITE" id="PS51007"/>
    </source>
</evidence>
<evidence type="ECO:0000313" key="8">
    <source>
        <dbReference type="Proteomes" id="UP000019151"/>
    </source>
</evidence>
<dbReference type="InterPro" id="IPR036909">
    <property type="entry name" value="Cyt_c-like_dom_sf"/>
</dbReference>
<feature type="domain" description="Cytochrome c" evidence="6">
    <location>
        <begin position="57"/>
        <end position="154"/>
    </location>
</feature>
<keyword evidence="3 4" id="KW-0408">Iron</keyword>
<evidence type="ECO:0000256" key="4">
    <source>
        <dbReference type="PROSITE-ProRule" id="PRU00433"/>
    </source>
</evidence>
<dbReference type="PANTHER" id="PTHR35008">
    <property type="entry name" value="BLL4482 PROTEIN-RELATED"/>
    <property type="match status" value="1"/>
</dbReference>
<evidence type="ECO:0000256" key="3">
    <source>
        <dbReference type="ARBA" id="ARBA00023004"/>
    </source>
</evidence>
<dbReference type="InParanoid" id="W0RCQ1"/>
<evidence type="ECO:0000256" key="2">
    <source>
        <dbReference type="ARBA" id="ARBA00022723"/>
    </source>
</evidence>
<dbReference type="KEGG" id="gba:J421_1352"/>
<dbReference type="Pfam" id="PF00034">
    <property type="entry name" value="Cytochrom_C"/>
    <property type="match status" value="2"/>
</dbReference>
<feature type="domain" description="Cytochrome c" evidence="6">
    <location>
        <begin position="200"/>
        <end position="296"/>
    </location>
</feature>
<organism evidence="7 8">
    <name type="scientific">Gemmatirosa kalamazoonensis</name>
    <dbReference type="NCBI Taxonomy" id="861299"/>
    <lineage>
        <taxon>Bacteria</taxon>
        <taxon>Pseudomonadati</taxon>
        <taxon>Gemmatimonadota</taxon>
        <taxon>Gemmatimonadia</taxon>
        <taxon>Gemmatimonadales</taxon>
        <taxon>Gemmatimonadaceae</taxon>
        <taxon>Gemmatirosa</taxon>
    </lineage>
</organism>
<reference evidence="7 8" key="1">
    <citation type="journal article" date="2014" name="Genome Announc.">
        <title>Genome Sequence and Methylome of Soil Bacterium Gemmatirosa kalamazoonensis KBS708T, a Member of the Rarely Cultivated Gemmatimonadetes Phylum.</title>
        <authorList>
            <person name="Debruyn J.M."/>
            <person name="Radosevich M."/>
            <person name="Wommack K.E."/>
            <person name="Polson S.W."/>
            <person name="Hauser L.J."/>
            <person name="Fawaz M.N."/>
            <person name="Korlach J."/>
            <person name="Tsai Y.C."/>
        </authorList>
    </citation>
    <scope>NUCLEOTIDE SEQUENCE [LARGE SCALE GENOMIC DNA]</scope>
    <source>
        <strain evidence="7 8">KBS708</strain>
    </source>
</reference>
<dbReference type="EMBL" id="CP007128">
    <property type="protein sequence ID" value="AHG88889.1"/>
    <property type="molecule type" value="Genomic_DNA"/>
</dbReference>
<accession>W0RCQ1</accession>
<dbReference type="InterPro" id="IPR051459">
    <property type="entry name" value="Cytochrome_c-type_DH"/>
</dbReference>
<evidence type="ECO:0000256" key="5">
    <source>
        <dbReference type="SAM" id="Phobius"/>
    </source>
</evidence>
<gene>
    <name evidence="7" type="ORF">J421_1352</name>
</gene>
<dbReference type="Proteomes" id="UP000019151">
    <property type="component" value="Chromosome"/>
</dbReference>
<keyword evidence="5" id="KW-0472">Membrane</keyword>
<dbReference type="InterPro" id="IPR009056">
    <property type="entry name" value="Cyt_c-like_dom"/>
</dbReference>
<protein>
    <submittedName>
        <fullName evidence="7">Cytochrome c class I</fullName>
    </submittedName>
</protein>
<dbReference type="Gene3D" id="1.10.760.10">
    <property type="entry name" value="Cytochrome c-like domain"/>
    <property type="match status" value="2"/>
</dbReference>
<evidence type="ECO:0000313" key="7">
    <source>
        <dbReference type="EMBL" id="AHG88889.1"/>
    </source>
</evidence>
<keyword evidence="2 4" id="KW-0479">Metal-binding</keyword>
<feature type="transmembrane region" description="Helical" evidence="5">
    <location>
        <begin position="12"/>
        <end position="34"/>
    </location>
</feature>
<keyword evidence="8" id="KW-1185">Reference proteome</keyword>
<dbReference type="HOGENOM" id="CLU_923651_0_0_0"/>
<evidence type="ECO:0000256" key="1">
    <source>
        <dbReference type="ARBA" id="ARBA00022617"/>
    </source>
</evidence>
<name>W0RCQ1_9BACT</name>
<sequence>MSASTARTIARWTLRVLAVVVVLVLTGVGVVYGLSERRLRARFATPDHAFAARDDAAAVARGKHLVTTRGCMDCHGENLAGRTIIDDPMIGRLTGANLTRGGRGAALGDRDWELAVRHGLRADGSALLVMPSQEMTGMSDEDLAAIVAYARSVPAVGTERTPPRAGPLIRALYLGGQVKLLAAEQIDHAASHVPHVDVAPTAEYGRYVAAMCTGCHGPGYSGGKIPGAPPDWGPAANITPAGNPGRWSEAEFVHALTTGTRPDGSRIDGKLMPLKIIAQMDTVELRAVYQFLRTLPPRPYGNR</sequence>
<dbReference type="eggNOG" id="COG2010">
    <property type="taxonomic scope" value="Bacteria"/>
</dbReference>
<dbReference type="GO" id="GO:0046872">
    <property type="term" value="F:metal ion binding"/>
    <property type="evidence" value="ECO:0007669"/>
    <property type="project" value="UniProtKB-KW"/>
</dbReference>
<keyword evidence="1 4" id="KW-0349">Heme</keyword>
<keyword evidence="5" id="KW-1133">Transmembrane helix</keyword>